<dbReference type="OMA" id="RFMFHYN"/>
<gene>
    <name evidence="8" type="primary">106661743</name>
</gene>
<dbReference type="NCBIfam" id="TIGR03591">
    <property type="entry name" value="polynuc_phos"/>
    <property type="match status" value="1"/>
</dbReference>
<evidence type="ECO:0000256" key="1">
    <source>
        <dbReference type="ARBA" id="ARBA00007404"/>
    </source>
</evidence>
<evidence type="ECO:0000256" key="2">
    <source>
        <dbReference type="ARBA" id="ARBA00012416"/>
    </source>
</evidence>
<dbReference type="GO" id="GO:0000958">
    <property type="term" value="P:mitochondrial mRNA catabolic process"/>
    <property type="evidence" value="ECO:0007669"/>
    <property type="project" value="TreeGrafter"/>
</dbReference>
<dbReference type="Proteomes" id="UP000494040">
    <property type="component" value="Unassembled WGS sequence"/>
</dbReference>
<dbReference type="EC" id="2.7.7.8" evidence="2"/>
<dbReference type="FunFam" id="3.30.230.70:FF:000032">
    <property type="entry name" value="Polyribonucleotide nucleotidyltransferase 1"/>
    <property type="match status" value="1"/>
</dbReference>
<dbReference type="SMART" id="SM00316">
    <property type="entry name" value="S1"/>
    <property type="match status" value="1"/>
</dbReference>
<dbReference type="Gene3D" id="2.40.50.140">
    <property type="entry name" value="Nucleic acid-binding proteins"/>
    <property type="match status" value="1"/>
</dbReference>
<dbReference type="FunFam" id="2.40.50.140:FF:000113">
    <property type="entry name" value="polyribonucleotide nucleotidyltransferase 1, mitochondrial"/>
    <property type="match status" value="1"/>
</dbReference>
<feature type="domain" description="S1 motif" evidence="7">
    <location>
        <begin position="669"/>
        <end position="740"/>
    </location>
</feature>
<evidence type="ECO:0000313" key="9">
    <source>
        <dbReference type="Proteomes" id="UP000494040"/>
    </source>
</evidence>
<dbReference type="InterPro" id="IPR003029">
    <property type="entry name" value="S1_domain"/>
</dbReference>
<dbReference type="OrthoDB" id="437922at2759"/>
<keyword evidence="4" id="KW-0548">Nucleotidyltransferase</keyword>
<dbReference type="InterPro" id="IPR036345">
    <property type="entry name" value="ExoRNase_PH_dom2_sf"/>
</dbReference>
<dbReference type="PANTHER" id="PTHR11252:SF0">
    <property type="entry name" value="POLYRIBONUCLEOTIDE NUCLEOTIDYLTRANSFERASE 1, MITOCHONDRIAL"/>
    <property type="match status" value="1"/>
</dbReference>
<dbReference type="CDD" id="cd11364">
    <property type="entry name" value="RNase_PH_PNPase_2"/>
    <property type="match status" value="1"/>
</dbReference>
<dbReference type="FunFam" id="3.30.230.70:FF:000001">
    <property type="entry name" value="Polyribonucleotide nucleotidyltransferase"/>
    <property type="match status" value="1"/>
</dbReference>
<protein>
    <recommendedName>
        <fullName evidence="2">polyribonucleotide nucleotidyltransferase</fullName>
        <ecNumber evidence="2">2.7.7.8</ecNumber>
    </recommendedName>
</protein>
<dbReference type="GO" id="GO:0005829">
    <property type="term" value="C:cytosol"/>
    <property type="evidence" value="ECO:0007669"/>
    <property type="project" value="TreeGrafter"/>
</dbReference>
<dbReference type="PANTHER" id="PTHR11252">
    <property type="entry name" value="POLYRIBONUCLEOTIDE NUCLEOTIDYLTRANSFERASE"/>
    <property type="match status" value="1"/>
</dbReference>
<dbReference type="PROSITE" id="PS50126">
    <property type="entry name" value="S1"/>
    <property type="match status" value="1"/>
</dbReference>
<proteinExistence type="inferred from homology"/>
<evidence type="ECO:0000256" key="3">
    <source>
        <dbReference type="ARBA" id="ARBA00022679"/>
    </source>
</evidence>
<dbReference type="InterPro" id="IPR012340">
    <property type="entry name" value="NA-bd_OB-fold"/>
</dbReference>
<dbReference type="Pfam" id="PF03726">
    <property type="entry name" value="PNPase"/>
    <property type="match status" value="1"/>
</dbReference>
<evidence type="ECO:0000313" key="8">
    <source>
        <dbReference type="EnsemblMetazoa" id="XP_014240818.1"/>
    </source>
</evidence>
<keyword evidence="3" id="KW-0808">Transferase</keyword>
<dbReference type="GO" id="GO:0004654">
    <property type="term" value="F:polyribonucleotide nucleotidyltransferase activity"/>
    <property type="evidence" value="ECO:0007669"/>
    <property type="project" value="UniProtKB-EC"/>
</dbReference>
<dbReference type="EnsemblMetazoa" id="XM_014385332.2">
    <property type="protein sequence ID" value="XP_014240818.1"/>
    <property type="gene ID" value="LOC106661743"/>
</dbReference>
<dbReference type="InterPro" id="IPR036456">
    <property type="entry name" value="PNPase_PH_RNA-bd_sf"/>
</dbReference>
<dbReference type="InterPro" id="IPR020568">
    <property type="entry name" value="Ribosomal_Su5_D2-typ_SF"/>
</dbReference>
<dbReference type="InterPro" id="IPR012162">
    <property type="entry name" value="PNPase"/>
</dbReference>
<keyword evidence="9" id="KW-1185">Reference proteome</keyword>
<dbReference type="PIRSF" id="PIRSF005499">
    <property type="entry name" value="PNPase"/>
    <property type="match status" value="1"/>
</dbReference>
<dbReference type="Gene3D" id="3.30.230.70">
    <property type="entry name" value="GHMP Kinase, N-terminal domain"/>
    <property type="match status" value="2"/>
</dbReference>
<dbReference type="NCBIfam" id="NF008805">
    <property type="entry name" value="PRK11824.1"/>
    <property type="match status" value="1"/>
</dbReference>
<dbReference type="Pfam" id="PF01138">
    <property type="entry name" value="RNase_PH"/>
    <property type="match status" value="2"/>
</dbReference>
<dbReference type="SUPFAM" id="SSF54791">
    <property type="entry name" value="Eukaryotic type KH-domain (KH-domain type I)"/>
    <property type="match status" value="1"/>
</dbReference>
<dbReference type="SUPFAM" id="SSF54211">
    <property type="entry name" value="Ribosomal protein S5 domain 2-like"/>
    <property type="match status" value="2"/>
</dbReference>
<comment type="similarity">
    <text evidence="1">Belongs to the polyribonucleotide nucleotidyltransferase family.</text>
</comment>
<dbReference type="Pfam" id="PF03725">
    <property type="entry name" value="RNase_PH_C"/>
    <property type="match status" value="1"/>
</dbReference>
<evidence type="ECO:0000256" key="6">
    <source>
        <dbReference type="PROSITE-ProRule" id="PRU00117"/>
    </source>
</evidence>
<dbReference type="GO" id="GO:0000965">
    <property type="term" value="P:mitochondrial RNA 3'-end processing"/>
    <property type="evidence" value="ECO:0007669"/>
    <property type="project" value="TreeGrafter"/>
</dbReference>
<accession>A0A8I6RBI2</accession>
<dbReference type="KEGG" id="clec:106661743"/>
<organism evidence="8 9">
    <name type="scientific">Cimex lectularius</name>
    <name type="common">Bed bug</name>
    <name type="synonym">Acanthia lectularia</name>
    <dbReference type="NCBI Taxonomy" id="79782"/>
    <lineage>
        <taxon>Eukaryota</taxon>
        <taxon>Metazoa</taxon>
        <taxon>Ecdysozoa</taxon>
        <taxon>Arthropoda</taxon>
        <taxon>Hexapoda</taxon>
        <taxon>Insecta</taxon>
        <taxon>Pterygota</taxon>
        <taxon>Neoptera</taxon>
        <taxon>Paraneoptera</taxon>
        <taxon>Hemiptera</taxon>
        <taxon>Heteroptera</taxon>
        <taxon>Panheteroptera</taxon>
        <taxon>Cimicomorpha</taxon>
        <taxon>Cimicidae</taxon>
        <taxon>Cimex</taxon>
    </lineage>
</organism>
<dbReference type="InterPro" id="IPR015848">
    <property type="entry name" value="PNPase_PH_RNA-bd_bac/org-type"/>
</dbReference>
<dbReference type="GO" id="GO:0005739">
    <property type="term" value="C:mitochondrion"/>
    <property type="evidence" value="ECO:0007669"/>
    <property type="project" value="TreeGrafter"/>
</dbReference>
<dbReference type="InterPro" id="IPR027408">
    <property type="entry name" value="PNPase/RNase_PH_dom_sf"/>
</dbReference>
<dbReference type="SUPFAM" id="SSF50249">
    <property type="entry name" value="Nucleic acid-binding proteins"/>
    <property type="match status" value="1"/>
</dbReference>
<keyword evidence="5 6" id="KW-0694">RNA-binding</keyword>
<dbReference type="SUPFAM" id="SSF55666">
    <property type="entry name" value="Ribonuclease PH domain 2-like"/>
    <property type="match status" value="2"/>
</dbReference>
<name>A0A8I6RBI2_CIMLE</name>
<dbReference type="GO" id="GO:0003723">
    <property type="term" value="F:RNA binding"/>
    <property type="evidence" value="ECO:0007669"/>
    <property type="project" value="UniProtKB-UniRule"/>
</dbReference>
<reference evidence="8" key="1">
    <citation type="submission" date="2022-01" db="UniProtKB">
        <authorList>
            <consortium name="EnsemblMetazoa"/>
        </authorList>
    </citation>
    <scope>IDENTIFICATION</scope>
</reference>
<dbReference type="InterPro" id="IPR036612">
    <property type="entry name" value="KH_dom_type_1_sf"/>
</dbReference>
<dbReference type="InterPro" id="IPR015847">
    <property type="entry name" value="ExoRNase_PH_dom2"/>
</dbReference>
<evidence type="ECO:0000256" key="4">
    <source>
        <dbReference type="ARBA" id="ARBA00022695"/>
    </source>
</evidence>
<dbReference type="GO" id="GO:0000175">
    <property type="term" value="F:3'-5'-RNA exonuclease activity"/>
    <property type="evidence" value="ECO:0007669"/>
    <property type="project" value="TreeGrafter"/>
</dbReference>
<dbReference type="InterPro" id="IPR001247">
    <property type="entry name" value="ExoRNase_PH_dom1"/>
</dbReference>
<evidence type="ECO:0000256" key="5">
    <source>
        <dbReference type="ARBA" id="ARBA00022884"/>
    </source>
</evidence>
<dbReference type="Gene3D" id="3.30.1370.10">
    <property type="entry name" value="K Homology domain, type 1"/>
    <property type="match status" value="1"/>
</dbReference>
<dbReference type="SUPFAM" id="SSF46915">
    <property type="entry name" value="Polynucleotide phosphorylase/guanosine pentaphosphate synthase (PNPase/GPSI), domain 3"/>
    <property type="match status" value="1"/>
</dbReference>
<dbReference type="AlphaFoldDB" id="A0A8I6RBI2"/>
<sequence>MSLLRTLSKRRLFKERIAGSWCSSSRYSTSKNGNVDIEFGIDRASLRIGVSEFAGFADGCCVAGLGDTSVMVTAVSKEKPSSTSFLPLTVDYKQKAAAAGRIPTSSHRRDTYSEQEILVSRLIDRSLRPLFASDYFYETQLICNLLALDGINDPEVLSINAASAALSLSDIPWNGPVGAVRVGLQDDTVILNPTRRELSNSSLNMVVTAANQNLVIMLEACANNILQPDFLKAVKTAVQECQKIVHGISQLQKHHGKKKRPFEPKELDENLLNTVKSESESILKEIFQDFSHDKLSRDNAVKEVKVKVIEKIRQERPEVSIETLNGMFDLVWKETFRSLVLHTDVRCDGRTLTQLRHIRSNVDMFKPLHGSAFFQRGQTQVLCTVSLDSINSALHMDPITMLTSGLKEKNFFLHYEFPPYAVKEVGRLGPAMRREVGHGALAEKGLRAIVPSNFPFTIRLTSEVLQSNGSSSMASICAGSLALLDAGVPITSPAAGVAIGLITKYEGNDTKHIQNYKILTDILGIEDYMGDMDFKIAGTKKGITALQADIKIPGLPLKIVMEAIQAGWEAKSKIIDIMNSTISEPREEKKISWPVTDVLDVPVHKRGKLLGQGGIHLKQLFINNGVQVTFQEETDNYQIFAPNQLAMDEAMEQISTWLSQEKEPLLEFGAIYTAKITELRENGVMVTLYNNMRPALLHNNQLDQRKVSDPRVLGFEVGQEIQVKFFGHDPVSGQMRLSRKVLMGPASSLVQNLQKTDS</sequence>
<evidence type="ECO:0000259" key="7">
    <source>
        <dbReference type="PROSITE" id="PS50126"/>
    </source>
</evidence>
<dbReference type="PROSITE" id="PS50084">
    <property type="entry name" value="KH_TYPE_1"/>
    <property type="match status" value="1"/>
</dbReference>